<dbReference type="EMBL" id="UXAV01000043">
    <property type="protein sequence ID" value="VDC31959.1"/>
    <property type="molecule type" value="Genomic_DNA"/>
</dbReference>
<evidence type="ECO:0000256" key="7">
    <source>
        <dbReference type="SAM" id="Phobius"/>
    </source>
</evidence>
<dbReference type="AlphaFoldDB" id="A0A3P5XBB1"/>
<dbReference type="Proteomes" id="UP000270468">
    <property type="component" value="Unassembled WGS sequence"/>
</dbReference>
<feature type="transmembrane region" description="Helical" evidence="7">
    <location>
        <begin position="428"/>
        <end position="447"/>
    </location>
</feature>
<evidence type="ECO:0000256" key="6">
    <source>
        <dbReference type="RuleBase" id="RU003732"/>
    </source>
</evidence>
<evidence type="ECO:0000313" key="9">
    <source>
        <dbReference type="Proteomes" id="UP000270468"/>
    </source>
</evidence>
<feature type="transmembrane region" description="Helical" evidence="7">
    <location>
        <begin position="43"/>
        <end position="65"/>
    </location>
</feature>
<keyword evidence="9" id="KW-1185">Reference proteome</keyword>
<evidence type="ECO:0000256" key="3">
    <source>
        <dbReference type="ARBA" id="ARBA00022692"/>
    </source>
</evidence>
<feature type="transmembrane region" description="Helical" evidence="7">
    <location>
        <begin position="225"/>
        <end position="246"/>
    </location>
</feature>
<dbReference type="SUPFAM" id="SSF161070">
    <property type="entry name" value="SNF-like"/>
    <property type="match status" value="1"/>
</dbReference>
<feature type="transmembrane region" description="Helical" evidence="7">
    <location>
        <begin position="12"/>
        <end position="31"/>
    </location>
</feature>
<proteinExistence type="inferred from homology"/>
<keyword evidence="4 7" id="KW-1133">Transmembrane helix</keyword>
<evidence type="ECO:0000256" key="5">
    <source>
        <dbReference type="ARBA" id="ARBA00023136"/>
    </source>
</evidence>
<evidence type="ECO:0000256" key="2">
    <source>
        <dbReference type="ARBA" id="ARBA00022448"/>
    </source>
</evidence>
<dbReference type="RefSeq" id="WP_124071342.1">
    <property type="nucleotide sequence ID" value="NZ_CBCRXF010000008.1"/>
</dbReference>
<evidence type="ECO:0000313" key="8">
    <source>
        <dbReference type="EMBL" id="VDC31959.1"/>
    </source>
</evidence>
<dbReference type="CDD" id="cd10334">
    <property type="entry name" value="SLC6sbd_u1"/>
    <property type="match status" value="1"/>
</dbReference>
<feature type="transmembrane region" description="Helical" evidence="7">
    <location>
        <begin position="86"/>
        <end position="110"/>
    </location>
</feature>
<dbReference type="PANTHER" id="PTHR42948">
    <property type="entry name" value="TRANSPORTER"/>
    <property type="match status" value="1"/>
</dbReference>
<name>A0A3P5XBB1_9BACL</name>
<evidence type="ECO:0000256" key="4">
    <source>
        <dbReference type="ARBA" id="ARBA00022989"/>
    </source>
</evidence>
<dbReference type="PRINTS" id="PR00176">
    <property type="entry name" value="NANEUSMPORT"/>
</dbReference>
<dbReference type="InterPro" id="IPR000175">
    <property type="entry name" value="Na/ntran_symport"/>
</dbReference>
<sequence>MEQRSQWGTRAGFIMAAVGSAVGLGNIWRFPYVAYENGGGAFFIPYLFALLTAGIPILIMEFTMGHKYRGSAPLSFFRMSGKKAEWIGWWGIFVAFVISTYYAVIIAWAMKYTVYSFNLRWGKDTESFLYGNVLNLAETPGQAGGFVPGVVFPLLLVWLIAFIILFAGVKRGIELANRIFIPTLVVVFLLVVIRAVTLDGAMLGLDAFFKPDLTKLLNPTVWVAAYGHIFFSLSIAFAIMITYSSYLPKKSDITNNAFITGFANSGFELLAGIGVFAALGFMATQANVAVGEVATAGVGLAFVVFPQIINEMPGFNGFFGALFFLSLVLAGLTSLVSICETYIAGISDKFNISRKKAVIIGVIISGSVSTLFATRGGLFFLDAADYFINQFGVAALGLVEVIMISWVFKKLGTFENHANSVSDIQLGAWWKICLSVVTPIVLGYMMFGLLKINLLKQHTDGDGNVIGNYEGYADSFIMAGGWSVAIFALVMAIILTLFKWKPNTHQIDDYDGK</sequence>
<keyword evidence="6" id="KW-0769">Symport</keyword>
<dbReference type="OrthoDB" id="9762833at2"/>
<keyword evidence="2 6" id="KW-0813">Transport</keyword>
<feature type="transmembrane region" description="Helical" evidence="7">
    <location>
        <begin position="318"/>
        <end position="345"/>
    </location>
</feature>
<dbReference type="NCBIfam" id="NF037979">
    <property type="entry name" value="Na_transp"/>
    <property type="match status" value="1"/>
</dbReference>
<feature type="transmembrane region" description="Helical" evidence="7">
    <location>
        <begin position="179"/>
        <end position="205"/>
    </location>
</feature>
<feature type="transmembrane region" description="Helical" evidence="7">
    <location>
        <begin position="476"/>
        <end position="498"/>
    </location>
</feature>
<gene>
    <name evidence="8" type="ORF">FILTAD_02530</name>
</gene>
<dbReference type="InterPro" id="IPR037272">
    <property type="entry name" value="SNS_sf"/>
</dbReference>
<feature type="transmembrane region" description="Helical" evidence="7">
    <location>
        <begin position="146"/>
        <end position="167"/>
    </location>
</feature>
<feature type="transmembrane region" description="Helical" evidence="7">
    <location>
        <begin position="357"/>
        <end position="381"/>
    </location>
</feature>
<evidence type="ECO:0000256" key="1">
    <source>
        <dbReference type="ARBA" id="ARBA00004141"/>
    </source>
</evidence>
<comment type="subcellular location">
    <subcellularLocation>
        <location evidence="1">Membrane</location>
        <topology evidence="1">Multi-pass membrane protein</topology>
    </subcellularLocation>
</comment>
<dbReference type="PROSITE" id="PS00610">
    <property type="entry name" value="NA_NEUROTRAN_SYMP_1"/>
    <property type="match status" value="1"/>
</dbReference>
<dbReference type="PANTHER" id="PTHR42948:SF1">
    <property type="entry name" value="TRANSPORTER"/>
    <property type="match status" value="1"/>
</dbReference>
<accession>A0A3P5XBB1</accession>
<organism evidence="8 9">
    <name type="scientific">Filibacter tadaridae</name>
    <dbReference type="NCBI Taxonomy" id="2483811"/>
    <lineage>
        <taxon>Bacteria</taxon>
        <taxon>Bacillati</taxon>
        <taxon>Bacillota</taxon>
        <taxon>Bacilli</taxon>
        <taxon>Bacillales</taxon>
        <taxon>Caryophanaceae</taxon>
        <taxon>Filibacter</taxon>
    </lineage>
</organism>
<dbReference type="PROSITE" id="PS50267">
    <property type="entry name" value="NA_NEUROTRAN_SYMP_3"/>
    <property type="match status" value="1"/>
</dbReference>
<protein>
    <recommendedName>
        <fullName evidence="6">Transporter</fullName>
    </recommendedName>
</protein>
<feature type="transmembrane region" description="Helical" evidence="7">
    <location>
        <begin position="387"/>
        <end position="408"/>
    </location>
</feature>
<comment type="similarity">
    <text evidence="6">Belongs to the sodium:neurotransmitter symporter (SNF) (TC 2.A.22) family.</text>
</comment>
<reference evidence="8 9" key="1">
    <citation type="submission" date="2018-11" db="EMBL/GenBank/DDBJ databases">
        <authorList>
            <person name="Criscuolo A."/>
        </authorList>
    </citation>
    <scope>NUCLEOTIDE SEQUENCE [LARGE SCALE GENOMIC DNA]</scope>
    <source>
        <strain evidence="8">ATB-66</strain>
    </source>
</reference>
<feature type="transmembrane region" description="Helical" evidence="7">
    <location>
        <begin position="258"/>
        <end position="283"/>
    </location>
</feature>
<keyword evidence="3 6" id="KW-0812">Transmembrane</keyword>
<dbReference type="GO" id="GO:0016020">
    <property type="term" value="C:membrane"/>
    <property type="evidence" value="ECO:0007669"/>
    <property type="project" value="UniProtKB-SubCell"/>
</dbReference>
<dbReference type="Pfam" id="PF00209">
    <property type="entry name" value="SNF"/>
    <property type="match status" value="1"/>
</dbReference>
<dbReference type="GO" id="GO:0015293">
    <property type="term" value="F:symporter activity"/>
    <property type="evidence" value="ECO:0007669"/>
    <property type="project" value="UniProtKB-KW"/>
</dbReference>
<keyword evidence="5 7" id="KW-0472">Membrane</keyword>